<dbReference type="GO" id="GO:0050909">
    <property type="term" value="P:sensory perception of taste"/>
    <property type="evidence" value="ECO:0007669"/>
    <property type="project" value="InterPro"/>
</dbReference>
<keyword evidence="6 8" id="KW-0675">Receptor</keyword>
<comment type="caution">
    <text evidence="8">Lacks conserved residue(s) required for the propagation of feature annotation.</text>
</comment>
<feature type="transmembrane region" description="Helical" evidence="8">
    <location>
        <begin position="144"/>
        <end position="165"/>
    </location>
</feature>
<dbReference type="STRING" id="520822.A0A195ATK5"/>
<keyword evidence="3 8" id="KW-0812">Transmembrane</keyword>
<dbReference type="GO" id="GO:0005886">
    <property type="term" value="C:plasma membrane"/>
    <property type="evidence" value="ECO:0007669"/>
    <property type="project" value="UniProtKB-SubCell"/>
</dbReference>
<gene>
    <name evidence="9" type="ORF">ALC53_13986</name>
</gene>
<feature type="transmembrane region" description="Helical" evidence="8">
    <location>
        <begin position="102"/>
        <end position="123"/>
    </location>
</feature>
<dbReference type="GO" id="GO:0007165">
    <property type="term" value="P:signal transduction"/>
    <property type="evidence" value="ECO:0007669"/>
    <property type="project" value="UniProtKB-KW"/>
</dbReference>
<evidence type="ECO:0000256" key="3">
    <source>
        <dbReference type="ARBA" id="ARBA00022692"/>
    </source>
</evidence>
<reference evidence="9 10" key="1">
    <citation type="submission" date="2015-09" db="EMBL/GenBank/DDBJ databases">
        <title>Atta colombica WGS genome.</title>
        <authorList>
            <person name="Nygaard S."/>
            <person name="Hu H."/>
            <person name="Boomsma J."/>
            <person name="Zhang G."/>
        </authorList>
    </citation>
    <scope>NUCLEOTIDE SEQUENCE [LARGE SCALE GENOMIC DNA]</scope>
    <source>
        <strain evidence="9">Treedump-2</strain>
        <tissue evidence="9">Whole body</tissue>
    </source>
</reference>
<dbReference type="PANTHER" id="PTHR21143">
    <property type="entry name" value="INVERTEBRATE GUSTATORY RECEPTOR"/>
    <property type="match status" value="1"/>
</dbReference>
<evidence type="ECO:0000256" key="5">
    <source>
        <dbReference type="ARBA" id="ARBA00023136"/>
    </source>
</evidence>
<evidence type="ECO:0000256" key="4">
    <source>
        <dbReference type="ARBA" id="ARBA00022989"/>
    </source>
</evidence>
<evidence type="ECO:0000256" key="8">
    <source>
        <dbReference type="RuleBase" id="RU363108"/>
    </source>
</evidence>
<protein>
    <recommendedName>
        <fullName evidence="8">Gustatory receptor</fullName>
    </recommendedName>
</protein>
<dbReference type="Proteomes" id="UP000078540">
    <property type="component" value="Unassembled WGS sequence"/>
</dbReference>
<sequence>MFDLSSNFQGCEGKRKGKIWQLLRATNFESLMYPCFTFCRILGILPYKINALTIETCKTYRILSIIVICLFCVYELLLFYDINFGNNIIKNIPIKLERNCYYFLNGFTTIVTFILCGPRMRLLQTIREISLRLPQKSYQNLSRLIHTKDIFGFFYIIVQISIFAYKFQYAVSYYIFTTYIHLLVFQMDMLHMNCVCVLKACFKQINDNLDYLRKHMTNGEPHFLSKTYHKQTNPFVVMQLKVLMKQHLAISDTVQMLIMNFSLQFLSTIIMAFIEITFNLYYYLVQVQKDVFVDDQIKQVFNEVFVTAVMYETVKIVLIVWACQSGKNQILEINTTVRDMYNSTSNKDVKYELQLFSLQLMHRDNIFSTKVLIVDATLLTTMVYGISMYLLILIQFFLMTNSCNKKTNFTNVEVY</sequence>
<evidence type="ECO:0000256" key="2">
    <source>
        <dbReference type="ARBA" id="ARBA00022475"/>
    </source>
</evidence>
<dbReference type="Pfam" id="PF08395">
    <property type="entry name" value="7tm_7"/>
    <property type="match status" value="1"/>
</dbReference>
<keyword evidence="7 8" id="KW-0807">Transducer</keyword>
<evidence type="ECO:0000313" key="9">
    <source>
        <dbReference type="EMBL" id="KYM75558.1"/>
    </source>
</evidence>
<evidence type="ECO:0000256" key="6">
    <source>
        <dbReference type="ARBA" id="ARBA00023170"/>
    </source>
</evidence>
<dbReference type="EMBL" id="KQ976741">
    <property type="protein sequence ID" value="KYM75558.1"/>
    <property type="molecule type" value="Genomic_DNA"/>
</dbReference>
<feature type="transmembrane region" description="Helical" evidence="8">
    <location>
        <begin position="62"/>
        <end position="82"/>
    </location>
</feature>
<feature type="transmembrane region" description="Helical" evidence="8">
    <location>
        <begin position="171"/>
        <end position="190"/>
    </location>
</feature>
<feature type="transmembrane region" description="Helical" evidence="8">
    <location>
        <begin position="31"/>
        <end position="50"/>
    </location>
</feature>
<keyword evidence="5 8" id="KW-0472">Membrane</keyword>
<comment type="similarity">
    <text evidence="8">Belongs to the insect chemoreceptor superfamily. Gustatory receptor (GR) family.</text>
</comment>
<dbReference type="InterPro" id="IPR013604">
    <property type="entry name" value="7TM_chemorcpt"/>
</dbReference>
<dbReference type="GO" id="GO:0008049">
    <property type="term" value="P:male courtship behavior"/>
    <property type="evidence" value="ECO:0007669"/>
    <property type="project" value="TreeGrafter"/>
</dbReference>
<comment type="subcellular location">
    <subcellularLocation>
        <location evidence="1 8">Cell membrane</location>
        <topology evidence="1 8">Multi-pass membrane protein</topology>
    </subcellularLocation>
</comment>
<evidence type="ECO:0000313" key="10">
    <source>
        <dbReference type="Proteomes" id="UP000078540"/>
    </source>
</evidence>
<dbReference type="GO" id="GO:0030424">
    <property type="term" value="C:axon"/>
    <property type="evidence" value="ECO:0007669"/>
    <property type="project" value="TreeGrafter"/>
</dbReference>
<keyword evidence="4 8" id="KW-1133">Transmembrane helix</keyword>
<name>A0A195ATK5_9HYME</name>
<evidence type="ECO:0000256" key="1">
    <source>
        <dbReference type="ARBA" id="ARBA00004651"/>
    </source>
</evidence>
<feature type="transmembrane region" description="Helical" evidence="8">
    <location>
        <begin position="371"/>
        <end position="398"/>
    </location>
</feature>
<accession>A0A195ATK5</accession>
<keyword evidence="2 8" id="KW-1003">Cell membrane</keyword>
<dbReference type="GO" id="GO:0007635">
    <property type="term" value="P:chemosensory behavior"/>
    <property type="evidence" value="ECO:0007669"/>
    <property type="project" value="TreeGrafter"/>
</dbReference>
<proteinExistence type="inferred from homology"/>
<dbReference type="GO" id="GO:0030425">
    <property type="term" value="C:dendrite"/>
    <property type="evidence" value="ECO:0007669"/>
    <property type="project" value="TreeGrafter"/>
</dbReference>
<evidence type="ECO:0000256" key="7">
    <source>
        <dbReference type="ARBA" id="ARBA00023224"/>
    </source>
</evidence>
<dbReference type="GO" id="GO:0043025">
    <property type="term" value="C:neuronal cell body"/>
    <property type="evidence" value="ECO:0007669"/>
    <property type="project" value="TreeGrafter"/>
</dbReference>
<dbReference type="PANTHER" id="PTHR21143:SF133">
    <property type="entry name" value="GUSTATORY AND PHEROMONE RECEPTOR 32A-RELATED"/>
    <property type="match status" value="1"/>
</dbReference>
<feature type="transmembrane region" description="Helical" evidence="8">
    <location>
        <begin position="265"/>
        <end position="284"/>
    </location>
</feature>
<organism evidence="9 10">
    <name type="scientific">Atta colombica</name>
    <dbReference type="NCBI Taxonomy" id="520822"/>
    <lineage>
        <taxon>Eukaryota</taxon>
        <taxon>Metazoa</taxon>
        <taxon>Ecdysozoa</taxon>
        <taxon>Arthropoda</taxon>
        <taxon>Hexapoda</taxon>
        <taxon>Insecta</taxon>
        <taxon>Pterygota</taxon>
        <taxon>Neoptera</taxon>
        <taxon>Endopterygota</taxon>
        <taxon>Hymenoptera</taxon>
        <taxon>Apocrita</taxon>
        <taxon>Aculeata</taxon>
        <taxon>Formicoidea</taxon>
        <taxon>Formicidae</taxon>
        <taxon>Myrmicinae</taxon>
        <taxon>Atta</taxon>
    </lineage>
</organism>
<keyword evidence="10" id="KW-1185">Reference proteome</keyword>
<dbReference type="AlphaFoldDB" id="A0A195ATK5"/>
<feature type="transmembrane region" description="Helical" evidence="8">
    <location>
        <begin position="304"/>
        <end position="323"/>
    </location>
</feature>
<comment type="function">
    <text evidence="8">Gustatory receptor which mediates acceptance or avoidance behavior, depending on its substrates.</text>
</comment>